<comment type="caution">
    <text evidence="3">The sequence shown here is derived from an EMBL/GenBank/DDBJ whole genome shotgun (WGS) entry which is preliminary data.</text>
</comment>
<dbReference type="SUPFAM" id="SSF54909">
    <property type="entry name" value="Dimeric alpha+beta barrel"/>
    <property type="match status" value="1"/>
</dbReference>
<keyword evidence="4" id="KW-1185">Reference proteome</keyword>
<evidence type="ECO:0000259" key="2">
    <source>
        <dbReference type="Pfam" id="PF03795"/>
    </source>
</evidence>
<dbReference type="InterPro" id="IPR005545">
    <property type="entry name" value="YCII"/>
</dbReference>
<accession>A0A558DLA4</accession>
<organism evidence="3 4">
    <name type="scientific">Amycolatopsis rhizosphaerae</name>
    <dbReference type="NCBI Taxonomy" id="2053003"/>
    <lineage>
        <taxon>Bacteria</taxon>
        <taxon>Bacillati</taxon>
        <taxon>Actinomycetota</taxon>
        <taxon>Actinomycetes</taxon>
        <taxon>Pseudonocardiales</taxon>
        <taxon>Pseudonocardiaceae</taxon>
        <taxon>Amycolatopsis</taxon>
    </lineage>
</organism>
<sequence>MKSFLVETRYVPDKYGEVRPRHREYLRKLAEEGVCLVAGPLADGSGGVMLFRAEDAEALQKIIDADPYHLEGALAERSVREYTPVLGSWVS</sequence>
<dbReference type="EMBL" id="VJWX01000010">
    <property type="protein sequence ID" value="TVT61771.1"/>
    <property type="molecule type" value="Genomic_DNA"/>
</dbReference>
<dbReference type="Proteomes" id="UP000320011">
    <property type="component" value="Unassembled WGS sequence"/>
</dbReference>
<reference evidence="3 4" key="2">
    <citation type="submission" date="2019-08" db="EMBL/GenBank/DDBJ databases">
        <title>Amycolatopsis acidicola sp. nov., isolated from peat swamp forest soil.</title>
        <authorList>
            <person name="Srisuk N."/>
        </authorList>
    </citation>
    <scope>NUCLEOTIDE SEQUENCE [LARGE SCALE GENOMIC DNA]</scope>
    <source>
        <strain evidence="3 4">TBRC 6029</strain>
    </source>
</reference>
<reference evidence="3 4" key="1">
    <citation type="submission" date="2019-07" db="EMBL/GenBank/DDBJ databases">
        <authorList>
            <person name="Duangmal K."/>
            <person name="Teo W.F.A."/>
        </authorList>
    </citation>
    <scope>NUCLEOTIDE SEQUENCE [LARGE SCALE GENOMIC DNA]</scope>
    <source>
        <strain evidence="3 4">TBRC 6029</strain>
    </source>
</reference>
<gene>
    <name evidence="3" type="ORF">FNH05_02395</name>
</gene>
<name>A0A558DLA4_9PSEU</name>
<dbReference type="InterPro" id="IPR011008">
    <property type="entry name" value="Dimeric_a/b-barrel"/>
</dbReference>
<dbReference type="RefSeq" id="WP_144585574.1">
    <property type="nucleotide sequence ID" value="NZ_VJWX01000010.1"/>
</dbReference>
<dbReference type="PANTHER" id="PTHR37828:SF1">
    <property type="entry name" value="YCII-RELATED DOMAIN-CONTAINING PROTEIN"/>
    <property type="match status" value="1"/>
</dbReference>
<dbReference type="OrthoDB" id="8968203at2"/>
<protein>
    <recommendedName>
        <fullName evidence="2">YCII-related domain-containing protein</fullName>
    </recommendedName>
</protein>
<dbReference type="Gene3D" id="3.30.70.1060">
    <property type="entry name" value="Dimeric alpha+beta barrel"/>
    <property type="match status" value="1"/>
</dbReference>
<feature type="domain" description="YCII-related" evidence="2">
    <location>
        <begin position="14"/>
        <end position="82"/>
    </location>
</feature>
<proteinExistence type="inferred from homology"/>
<dbReference type="PANTHER" id="PTHR37828">
    <property type="entry name" value="GSR2449 PROTEIN"/>
    <property type="match status" value="1"/>
</dbReference>
<evidence type="ECO:0000313" key="4">
    <source>
        <dbReference type="Proteomes" id="UP000320011"/>
    </source>
</evidence>
<comment type="similarity">
    <text evidence="1">Belongs to the YciI family.</text>
</comment>
<dbReference type="AlphaFoldDB" id="A0A558DLA4"/>
<evidence type="ECO:0000256" key="1">
    <source>
        <dbReference type="ARBA" id="ARBA00007689"/>
    </source>
</evidence>
<dbReference type="Pfam" id="PF03795">
    <property type="entry name" value="YCII"/>
    <property type="match status" value="1"/>
</dbReference>
<evidence type="ECO:0000313" key="3">
    <source>
        <dbReference type="EMBL" id="TVT61771.1"/>
    </source>
</evidence>